<gene>
    <name evidence="2" type="ORF">UTRI_10068</name>
</gene>
<organism evidence="2 3">
    <name type="scientific">Ustilago trichophora</name>
    <dbReference type="NCBI Taxonomy" id="86804"/>
    <lineage>
        <taxon>Eukaryota</taxon>
        <taxon>Fungi</taxon>
        <taxon>Dikarya</taxon>
        <taxon>Basidiomycota</taxon>
        <taxon>Ustilaginomycotina</taxon>
        <taxon>Ustilaginomycetes</taxon>
        <taxon>Ustilaginales</taxon>
        <taxon>Ustilaginaceae</taxon>
        <taxon>Ustilago</taxon>
    </lineage>
</organism>
<dbReference type="Proteomes" id="UP000324022">
    <property type="component" value="Unassembled WGS sequence"/>
</dbReference>
<dbReference type="PANTHER" id="PTHR33266">
    <property type="entry name" value="CHROMOSOME 15, WHOLE GENOME SHOTGUN SEQUENCE"/>
    <property type="match status" value="1"/>
</dbReference>
<evidence type="ECO:0000313" key="2">
    <source>
        <dbReference type="EMBL" id="SPO22200.1"/>
    </source>
</evidence>
<keyword evidence="3" id="KW-1185">Reference proteome</keyword>
<feature type="region of interest" description="Disordered" evidence="1">
    <location>
        <begin position="80"/>
        <end position="114"/>
    </location>
</feature>
<evidence type="ECO:0000256" key="1">
    <source>
        <dbReference type="SAM" id="MobiDB-lite"/>
    </source>
</evidence>
<feature type="compositionally biased region" description="Basic and acidic residues" evidence="1">
    <location>
        <begin position="104"/>
        <end position="113"/>
    </location>
</feature>
<dbReference type="AlphaFoldDB" id="A0A5C3DX12"/>
<dbReference type="EMBL" id="OOIN01000003">
    <property type="protein sequence ID" value="SPO22200.1"/>
    <property type="molecule type" value="Genomic_DNA"/>
</dbReference>
<accession>A0A5C3DX12</accession>
<protein>
    <submittedName>
        <fullName evidence="2">Uncharacterized protein</fullName>
    </submittedName>
</protein>
<evidence type="ECO:0000313" key="3">
    <source>
        <dbReference type="Proteomes" id="UP000324022"/>
    </source>
</evidence>
<reference evidence="2 3" key="1">
    <citation type="submission" date="2018-03" db="EMBL/GenBank/DDBJ databases">
        <authorList>
            <person name="Guldener U."/>
        </authorList>
    </citation>
    <scope>NUCLEOTIDE SEQUENCE [LARGE SCALE GENOMIC DNA]</scope>
    <source>
        <strain evidence="2 3">NBRC100155</strain>
    </source>
</reference>
<dbReference type="OrthoDB" id="2692380at2759"/>
<proteinExistence type="predicted"/>
<name>A0A5C3DX12_9BASI</name>
<sequence>MLLRIIPLAFRYVPDVDLNLNNHSSLQVRVDFNRPFYGQAVDSLITYTNECYNFACRNNNKIYAKTFPILQSSGTGKTKLAVQLSSQRPKKRAQAPSRSRFAKSHFDPKKDANQETTTGYLTEHATEHQEGITSDMANASAKDQEPVRYAQYASAKYICHDLRRLEALLPKSLNQKHFFFLCLDEVAGFQALLPIFPVKASLRLDDADTGQLVLPPFIYLPFDVAFVPKKDNYKQRLLDGRLTHDHLVDLIRLFGRPLWSTGLYSDLWKPDLNPSLYRPNLCNILLKLLPERINDSEKWSEPDAYNHHACVFSLLGQCLPLFFVGHQNTRISTSVPERQPNKTSSRIICPSPPPRSFEATLLISVEKCIERWSTAIEVLADTHRSAGIMLGEEGEECIRLLCCLAADLVAAAAVESTLQHPSPGTLFSQQFNLFVAQSKYVCLKDWLECLVGPQSLRQDLCSWSAEYYINFTHWMRLGGTLQPGHLDPMLLAEHWMRQTAFYGQLGQPQWDLVIPIYHSPGHAPRGDEPIDPNRFSYVALQVKNRNGDGEFTKFFEPCHWLCTSSIDDEFMSSSPMTTMETCLETVSRLARSCRGH</sequence>
<dbReference type="PANTHER" id="PTHR33266:SF1">
    <property type="entry name" value="F-BOX DOMAIN-CONTAINING PROTEIN"/>
    <property type="match status" value="1"/>
</dbReference>